<proteinExistence type="predicted"/>
<dbReference type="Pfam" id="PF12078">
    <property type="entry name" value="DUF3557"/>
    <property type="match status" value="1"/>
</dbReference>
<comment type="caution">
    <text evidence="1">The sequence shown here is derived from an EMBL/GenBank/DDBJ whole genome shotgun (WGS) entry which is preliminary data.</text>
</comment>
<organism evidence="1 2">
    <name type="scientific">Caenorhabditis remanei</name>
    <name type="common">Caenorhabditis vulgaris</name>
    <dbReference type="NCBI Taxonomy" id="31234"/>
    <lineage>
        <taxon>Eukaryota</taxon>
        <taxon>Metazoa</taxon>
        <taxon>Ecdysozoa</taxon>
        <taxon>Nematoda</taxon>
        <taxon>Chromadorea</taxon>
        <taxon>Rhabditida</taxon>
        <taxon>Rhabditina</taxon>
        <taxon>Rhabditomorpha</taxon>
        <taxon>Rhabditoidea</taxon>
        <taxon>Rhabditidae</taxon>
        <taxon>Peloderinae</taxon>
        <taxon>Caenorhabditis</taxon>
    </lineage>
</organism>
<dbReference type="CTD" id="78774572"/>
<evidence type="ECO:0000313" key="1">
    <source>
        <dbReference type="EMBL" id="KAF1768040.1"/>
    </source>
</evidence>
<reference evidence="1 2" key="1">
    <citation type="submission" date="2019-12" db="EMBL/GenBank/DDBJ databases">
        <title>Chromosome-level assembly of the Caenorhabditis remanei genome.</title>
        <authorList>
            <person name="Teterina A.A."/>
            <person name="Willis J.H."/>
            <person name="Phillips P.C."/>
        </authorList>
    </citation>
    <scope>NUCLEOTIDE SEQUENCE [LARGE SCALE GENOMIC DNA]</scope>
    <source>
        <strain evidence="1 2">PX506</strain>
        <tissue evidence="1">Whole organism</tissue>
    </source>
</reference>
<evidence type="ECO:0000313" key="2">
    <source>
        <dbReference type="Proteomes" id="UP000483820"/>
    </source>
</evidence>
<dbReference type="PANTHER" id="PTHR31379">
    <property type="entry name" value="F-BOX C PROTEIN-RELATED-RELATED"/>
    <property type="match status" value="1"/>
</dbReference>
<name>A0A6A5HIQ0_CAERE</name>
<evidence type="ECO:0008006" key="3">
    <source>
        <dbReference type="Google" id="ProtNLM"/>
    </source>
</evidence>
<dbReference type="RefSeq" id="XP_053590783.1">
    <property type="nucleotide sequence ID" value="XM_053726589.1"/>
</dbReference>
<dbReference type="EMBL" id="WUAV01000002">
    <property type="protein sequence ID" value="KAF1768040.1"/>
    <property type="molecule type" value="Genomic_DNA"/>
</dbReference>
<gene>
    <name evidence="1" type="ORF">GCK72_008001</name>
</gene>
<dbReference type="InterPro" id="IPR021942">
    <property type="entry name" value="DUF3557"/>
</dbReference>
<sequence length="310" mass="36061">MPPPLSYPGLKCVLEFLDPARRIHITARNATLQRIDNEIPYRMNTLGICAIEISQNDFVVHVPHHLSILFKNNVTRKDMLREVPEQRVRWEEEESAVMHKLYNNYLRANLLVNHLVFSSTDSHIPLNPNLTFTINKLGVYHCNYLRFLPNINPSSFPLEYLKIVRTGDSDVLLDHPIIHSAKILEIDSSTGLPDIHLLRNKNVFVEYHHLQTADVLRIIRHWMANGKEIGTKFLFTYFEPMFIRLVTSAVSREFHRVLERADNQINPEFSRFEIPLTATSKLLFYGMERVPVNRFINPVQLVLSVVPRAH</sequence>
<protein>
    <recommendedName>
        <fullName evidence="3">F-box associated domain-containing protein</fullName>
    </recommendedName>
</protein>
<dbReference type="AlphaFoldDB" id="A0A6A5HIQ0"/>
<accession>A0A6A5HIQ0</accession>
<dbReference type="GeneID" id="78774572"/>
<dbReference type="Proteomes" id="UP000483820">
    <property type="component" value="Chromosome II"/>
</dbReference>
<dbReference type="KEGG" id="crq:GCK72_008001"/>
<dbReference type="PANTHER" id="PTHR31379:SF1">
    <property type="entry name" value="F-BOX C PROTEIN-RELATED"/>
    <property type="match status" value="1"/>
</dbReference>